<name>A0A8S4RN49_9NEOP</name>
<dbReference type="SUPFAM" id="SSF49899">
    <property type="entry name" value="Concanavalin A-like lectins/glucanases"/>
    <property type="match status" value="2"/>
</dbReference>
<keyword evidence="1" id="KW-0732">Signal</keyword>
<evidence type="ECO:0000259" key="2">
    <source>
        <dbReference type="PROSITE" id="PS51969"/>
    </source>
</evidence>
<dbReference type="Pfam" id="PF15886">
    <property type="entry name" value="CBM39"/>
    <property type="match status" value="1"/>
</dbReference>
<dbReference type="InterPro" id="IPR031756">
    <property type="entry name" value="BGBP_N"/>
</dbReference>
<evidence type="ECO:0000313" key="4">
    <source>
        <dbReference type="Proteomes" id="UP000838756"/>
    </source>
</evidence>
<dbReference type="Gene3D" id="2.60.40.2140">
    <property type="entry name" value="Beta-1,3-glucan-recognition protein, N-terminal domain"/>
    <property type="match status" value="1"/>
</dbReference>
<dbReference type="PROSITE" id="PS51969">
    <property type="entry name" value="CBM39"/>
    <property type="match status" value="1"/>
</dbReference>
<dbReference type="OrthoDB" id="4781at2759"/>
<proteinExistence type="predicted"/>
<reference evidence="3" key="1">
    <citation type="submission" date="2022-03" db="EMBL/GenBank/DDBJ databases">
        <authorList>
            <person name="Lindestad O."/>
        </authorList>
    </citation>
    <scope>NUCLEOTIDE SEQUENCE</scope>
</reference>
<organism evidence="3 4">
    <name type="scientific">Pararge aegeria aegeria</name>
    <dbReference type="NCBI Taxonomy" id="348720"/>
    <lineage>
        <taxon>Eukaryota</taxon>
        <taxon>Metazoa</taxon>
        <taxon>Ecdysozoa</taxon>
        <taxon>Arthropoda</taxon>
        <taxon>Hexapoda</taxon>
        <taxon>Insecta</taxon>
        <taxon>Pterygota</taxon>
        <taxon>Neoptera</taxon>
        <taxon>Endopterygota</taxon>
        <taxon>Lepidoptera</taxon>
        <taxon>Glossata</taxon>
        <taxon>Ditrysia</taxon>
        <taxon>Papilionoidea</taxon>
        <taxon>Nymphalidae</taxon>
        <taxon>Satyrinae</taxon>
        <taxon>Satyrini</taxon>
        <taxon>Parargina</taxon>
        <taxon>Pararge</taxon>
    </lineage>
</organism>
<dbReference type="EMBL" id="CAKXAJ010025277">
    <property type="protein sequence ID" value="CAH2237568.1"/>
    <property type="molecule type" value="Genomic_DNA"/>
</dbReference>
<keyword evidence="4" id="KW-1185">Reference proteome</keyword>
<feature type="chain" id="PRO_5035847970" evidence="1">
    <location>
        <begin position="19"/>
        <end position="363"/>
    </location>
</feature>
<evidence type="ECO:0000313" key="3">
    <source>
        <dbReference type="EMBL" id="CAH2237568.1"/>
    </source>
</evidence>
<dbReference type="GO" id="GO:0030246">
    <property type="term" value="F:carbohydrate binding"/>
    <property type="evidence" value="ECO:0007669"/>
    <property type="project" value="InterPro"/>
</dbReference>
<dbReference type="Proteomes" id="UP000838756">
    <property type="component" value="Unassembled WGS sequence"/>
</dbReference>
<protein>
    <submittedName>
        <fullName evidence="3">Jg9821 protein</fullName>
    </submittedName>
</protein>
<dbReference type="InterPro" id="IPR013320">
    <property type="entry name" value="ConA-like_dom_sf"/>
</dbReference>
<dbReference type="InterPro" id="IPR043030">
    <property type="entry name" value="BGBP_N_sf"/>
</dbReference>
<sequence>MISWSDVLCLVLVGLINCQNSDQTYPNVTVTLRALHPSGFRAYISANADQTNNIVFNGILYENMEKARNSESDIGLLWGFATRKAHSEWLFEDHFVTLAVGTVIKYGIFIPDQHPNGASKNGRASLTLDGAEPDYKFFRVSYLVDPRTPGPNCLPTLTKVRGRTVCAGEVIFEDNFDTLREDLWQIEQYIPTDHPEHPFLSYQKLDTDRNVYVEDGILNIVPKLQEDLIRKYSSILTGSLDLSDGHRIKNVQNPHSAIIVRKILLEPVFKKFDGQKELASIIKIALAGGNREITANKLQLTLGVAAGGTSVFPDSFVTPHGRTKPWNNSDPKASLKFWQNRDSWYPSWTTPNLIVDYVKVVAL</sequence>
<comment type="caution">
    <text evidence="3">The sequence shown here is derived from an EMBL/GenBank/DDBJ whole genome shotgun (WGS) entry which is preliminary data.</text>
</comment>
<evidence type="ECO:0000256" key="1">
    <source>
        <dbReference type="SAM" id="SignalP"/>
    </source>
</evidence>
<gene>
    <name evidence="3" type="primary">jg9821</name>
    <name evidence="3" type="ORF">PAEG_LOCUS14841</name>
</gene>
<feature type="domain" description="CBM39" evidence="2">
    <location>
        <begin position="25"/>
        <end position="133"/>
    </location>
</feature>
<dbReference type="AlphaFoldDB" id="A0A8S4RN49"/>
<accession>A0A8S4RN49</accession>
<feature type="signal peptide" evidence="1">
    <location>
        <begin position="1"/>
        <end position="18"/>
    </location>
</feature>